<dbReference type="GO" id="GO:0008270">
    <property type="term" value="F:zinc ion binding"/>
    <property type="evidence" value="ECO:0007669"/>
    <property type="project" value="UniProtKB-UniRule"/>
</dbReference>
<feature type="domain" description="RING-type" evidence="13">
    <location>
        <begin position="157"/>
        <end position="195"/>
    </location>
</feature>
<keyword evidence="5" id="KW-0879">Wnt signaling pathway</keyword>
<keyword evidence="3 11" id="KW-0963">Cytoplasm</keyword>
<feature type="region of interest" description="Disordered" evidence="12">
    <location>
        <begin position="1"/>
        <end position="151"/>
    </location>
</feature>
<dbReference type="GO" id="GO:0005634">
    <property type="term" value="C:nucleus"/>
    <property type="evidence" value="ECO:0007669"/>
    <property type="project" value="TreeGrafter"/>
</dbReference>
<dbReference type="InterPro" id="IPR013083">
    <property type="entry name" value="Znf_RING/FYVE/PHD"/>
</dbReference>
<comment type="PTM">
    <text evidence="11">Ubiquitinated; autoubiquitinated.</text>
</comment>
<evidence type="ECO:0000256" key="6">
    <source>
        <dbReference type="ARBA" id="ARBA00022723"/>
    </source>
</evidence>
<keyword evidence="7 10" id="KW-0863">Zinc-finger</keyword>
<comment type="subcellular location">
    <subcellularLocation>
        <location evidence="2 11">Cytoplasm</location>
        <location evidence="2 11">Cytosol</location>
    </subcellularLocation>
</comment>
<accession>R7U1B5</accession>
<dbReference type="PANTHER" id="PTHR13417:SF2">
    <property type="entry name" value="E3 UBIQUITIN-PROTEIN LIGASE RNF146"/>
    <property type="match status" value="1"/>
</dbReference>
<feature type="compositionally biased region" description="Polar residues" evidence="12">
    <location>
        <begin position="89"/>
        <end position="110"/>
    </location>
</feature>
<dbReference type="InterPro" id="IPR018123">
    <property type="entry name" value="WWE-dom_subgr"/>
</dbReference>
<proteinExistence type="predicted"/>
<reference evidence="16" key="3">
    <citation type="submission" date="2015-06" db="UniProtKB">
        <authorList>
            <consortium name="EnsemblMetazoa"/>
        </authorList>
    </citation>
    <scope>IDENTIFICATION</scope>
</reference>
<feature type="compositionally biased region" description="Low complexity" evidence="12">
    <location>
        <begin position="66"/>
        <end position="88"/>
    </location>
</feature>
<feature type="compositionally biased region" description="Acidic residues" evidence="12">
    <location>
        <begin position="44"/>
        <end position="53"/>
    </location>
</feature>
<dbReference type="SMART" id="SM00678">
    <property type="entry name" value="WWE"/>
    <property type="match status" value="1"/>
</dbReference>
<feature type="compositionally biased region" description="Basic and acidic residues" evidence="12">
    <location>
        <begin position="118"/>
        <end position="147"/>
    </location>
</feature>
<dbReference type="SMART" id="SM00184">
    <property type="entry name" value="RING"/>
    <property type="match status" value="1"/>
</dbReference>
<dbReference type="PROSITE" id="PS00518">
    <property type="entry name" value="ZF_RING_1"/>
    <property type="match status" value="1"/>
</dbReference>
<evidence type="ECO:0000256" key="4">
    <source>
        <dbReference type="ARBA" id="ARBA00022679"/>
    </source>
</evidence>
<evidence type="ECO:0000259" key="13">
    <source>
        <dbReference type="PROSITE" id="PS50089"/>
    </source>
</evidence>
<gene>
    <name evidence="15" type="ORF">CAPTEDRAFT_165412</name>
</gene>
<dbReference type="Pfam" id="PF02825">
    <property type="entry name" value="WWE"/>
    <property type="match status" value="1"/>
</dbReference>
<dbReference type="GO" id="GO:0061630">
    <property type="term" value="F:ubiquitin protein ligase activity"/>
    <property type="evidence" value="ECO:0007669"/>
    <property type="project" value="UniProtKB-UniRule"/>
</dbReference>
<dbReference type="Gene3D" id="3.30.720.50">
    <property type="match status" value="1"/>
</dbReference>
<protein>
    <recommendedName>
        <fullName evidence="11">E3 ubiquitin-protein ligase</fullName>
        <ecNumber evidence="11">2.3.2.27</ecNumber>
    </recommendedName>
</protein>
<dbReference type="UniPathway" id="UPA00143"/>
<feature type="domain" description="WWE" evidence="14">
    <location>
        <begin position="212"/>
        <end position="288"/>
    </location>
</feature>
<evidence type="ECO:0000256" key="1">
    <source>
        <dbReference type="ARBA" id="ARBA00000900"/>
    </source>
</evidence>
<comment type="function">
    <text evidence="11">E3 ubiquitin-protein ligase that specifically binds poly-ADP-ribosylated proteins and mediates their ubiquitination and subsequent degradation.</text>
</comment>
<dbReference type="InterPro" id="IPR017907">
    <property type="entry name" value="Znf_RING_CS"/>
</dbReference>
<evidence type="ECO:0000256" key="7">
    <source>
        <dbReference type="ARBA" id="ARBA00022771"/>
    </source>
</evidence>
<evidence type="ECO:0000313" key="15">
    <source>
        <dbReference type="EMBL" id="ELT96980.1"/>
    </source>
</evidence>
<dbReference type="Proteomes" id="UP000014760">
    <property type="component" value="Unassembled WGS sequence"/>
</dbReference>
<keyword evidence="8 11" id="KW-0833">Ubl conjugation pathway</keyword>
<dbReference type="PROSITE" id="PS50918">
    <property type="entry name" value="WWE"/>
    <property type="match status" value="1"/>
</dbReference>
<dbReference type="PROSITE" id="PS50089">
    <property type="entry name" value="ZF_RING_2"/>
    <property type="match status" value="1"/>
</dbReference>
<dbReference type="InterPro" id="IPR037197">
    <property type="entry name" value="WWE_dom_sf"/>
</dbReference>
<evidence type="ECO:0000259" key="14">
    <source>
        <dbReference type="PROSITE" id="PS50918"/>
    </source>
</evidence>
<feature type="compositionally biased region" description="Polar residues" evidence="12">
    <location>
        <begin position="433"/>
        <end position="442"/>
    </location>
</feature>
<evidence type="ECO:0000256" key="11">
    <source>
        <dbReference type="RuleBase" id="RU367115"/>
    </source>
</evidence>
<dbReference type="AlphaFoldDB" id="R7U1B5"/>
<evidence type="ECO:0000256" key="8">
    <source>
        <dbReference type="ARBA" id="ARBA00022786"/>
    </source>
</evidence>
<evidence type="ECO:0000256" key="3">
    <source>
        <dbReference type="ARBA" id="ARBA00022490"/>
    </source>
</evidence>
<dbReference type="InterPro" id="IPR044110">
    <property type="entry name" value="RING-HC_RNF146"/>
</dbReference>
<evidence type="ECO:0000313" key="16">
    <source>
        <dbReference type="EnsemblMetazoa" id="CapteP165412"/>
    </source>
</evidence>
<keyword evidence="9 11" id="KW-0862">Zinc</keyword>
<evidence type="ECO:0000256" key="10">
    <source>
        <dbReference type="PROSITE-ProRule" id="PRU00175"/>
    </source>
</evidence>
<dbReference type="EMBL" id="AMQN01011124">
    <property type="status" value="NOT_ANNOTATED_CDS"/>
    <property type="molecule type" value="Genomic_DNA"/>
</dbReference>
<dbReference type="CDD" id="cd16546">
    <property type="entry name" value="RING-HC_RNF146"/>
    <property type="match status" value="1"/>
</dbReference>
<reference evidence="15 17" key="2">
    <citation type="journal article" date="2013" name="Nature">
        <title>Insights into bilaterian evolution from three spiralian genomes.</title>
        <authorList>
            <person name="Simakov O."/>
            <person name="Marletaz F."/>
            <person name="Cho S.J."/>
            <person name="Edsinger-Gonzales E."/>
            <person name="Havlak P."/>
            <person name="Hellsten U."/>
            <person name="Kuo D.H."/>
            <person name="Larsson T."/>
            <person name="Lv J."/>
            <person name="Arendt D."/>
            <person name="Savage R."/>
            <person name="Osoegawa K."/>
            <person name="de Jong P."/>
            <person name="Grimwood J."/>
            <person name="Chapman J.A."/>
            <person name="Shapiro H."/>
            <person name="Aerts A."/>
            <person name="Otillar R.P."/>
            <person name="Terry A.Y."/>
            <person name="Boore J.L."/>
            <person name="Grigoriev I.V."/>
            <person name="Lindberg D.R."/>
            <person name="Seaver E.C."/>
            <person name="Weisblat D.A."/>
            <person name="Putnam N.H."/>
            <person name="Rokhsar D.S."/>
        </authorList>
    </citation>
    <scope>NUCLEOTIDE SEQUENCE</scope>
    <source>
        <strain evidence="15 17">I ESC-2004</strain>
    </source>
</reference>
<reference evidence="17" key="1">
    <citation type="submission" date="2012-12" db="EMBL/GenBank/DDBJ databases">
        <authorList>
            <person name="Hellsten U."/>
            <person name="Grimwood J."/>
            <person name="Chapman J.A."/>
            <person name="Shapiro H."/>
            <person name="Aerts A."/>
            <person name="Otillar R.P."/>
            <person name="Terry A.Y."/>
            <person name="Boore J.L."/>
            <person name="Simakov O."/>
            <person name="Marletaz F."/>
            <person name="Cho S.-J."/>
            <person name="Edsinger-Gonzales E."/>
            <person name="Havlak P."/>
            <person name="Kuo D.-H."/>
            <person name="Larsson T."/>
            <person name="Lv J."/>
            <person name="Arendt D."/>
            <person name="Savage R."/>
            <person name="Osoegawa K."/>
            <person name="de Jong P."/>
            <person name="Lindberg D.R."/>
            <person name="Seaver E.C."/>
            <person name="Weisblat D.A."/>
            <person name="Putnam N.H."/>
            <person name="Grigoriev I.V."/>
            <person name="Rokhsar D.S."/>
        </authorList>
    </citation>
    <scope>NUCLEOTIDE SEQUENCE</scope>
    <source>
        <strain evidence="17">I ESC-2004</strain>
    </source>
</reference>
<feature type="region of interest" description="Disordered" evidence="12">
    <location>
        <begin position="418"/>
        <end position="448"/>
    </location>
</feature>
<dbReference type="GO" id="GO:0051865">
    <property type="term" value="P:protein autoubiquitination"/>
    <property type="evidence" value="ECO:0007669"/>
    <property type="project" value="UniProtKB-UniRule"/>
</dbReference>
<comment type="catalytic activity">
    <reaction evidence="1 11">
        <text>S-ubiquitinyl-[E2 ubiquitin-conjugating enzyme]-L-cysteine + [acceptor protein]-L-lysine = [E2 ubiquitin-conjugating enzyme]-L-cysteine + N(6)-ubiquitinyl-[acceptor protein]-L-lysine.</text>
        <dbReference type="EC" id="2.3.2.27"/>
    </reaction>
</comment>
<evidence type="ECO:0000256" key="9">
    <source>
        <dbReference type="ARBA" id="ARBA00022833"/>
    </source>
</evidence>
<dbReference type="SUPFAM" id="SSF57850">
    <property type="entry name" value="RING/U-box"/>
    <property type="match status" value="1"/>
</dbReference>
<dbReference type="GO" id="GO:0006511">
    <property type="term" value="P:ubiquitin-dependent protein catabolic process"/>
    <property type="evidence" value="ECO:0007669"/>
    <property type="project" value="UniProtKB-UniRule"/>
</dbReference>
<dbReference type="Pfam" id="PF13920">
    <property type="entry name" value="zf-C3HC4_3"/>
    <property type="match status" value="1"/>
</dbReference>
<keyword evidence="6 11" id="KW-0479">Metal-binding</keyword>
<dbReference type="Gene3D" id="3.30.40.10">
    <property type="entry name" value="Zinc/RING finger domain, C3HC4 (zinc finger)"/>
    <property type="match status" value="1"/>
</dbReference>
<dbReference type="GO" id="GO:0072572">
    <property type="term" value="F:poly-ADP-D-ribose binding"/>
    <property type="evidence" value="ECO:0007669"/>
    <property type="project" value="UniProtKB-UniRule"/>
</dbReference>
<organism evidence="15">
    <name type="scientific">Capitella teleta</name>
    <name type="common">Polychaete worm</name>
    <dbReference type="NCBI Taxonomy" id="283909"/>
    <lineage>
        <taxon>Eukaryota</taxon>
        <taxon>Metazoa</taxon>
        <taxon>Spiralia</taxon>
        <taxon>Lophotrochozoa</taxon>
        <taxon>Annelida</taxon>
        <taxon>Polychaeta</taxon>
        <taxon>Sedentaria</taxon>
        <taxon>Scolecida</taxon>
        <taxon>Capitellidae</taxon>
        <taxon>Capitella</taxon>
    </lineage>
</organism>
<dbReference type="HOGENOM" id="CLU_611445_0_0_1"/>
<dbReference type="SUPFAM" id="SSF117839">
    <property type="entry name" value="WWE domain"/>
    <property type="match status" value="1"/>
</dbReference>
<sequence length="448" mass="48323">MSVMSDSNIGHRPVIDVGGEDSDSSNGSVESADPAPALLSDSLSDSDTEDEESQTMSPRRRLAAGSSSVVNSSTATAVNANSVTSTATQPTANTSTSITSHARNTVNSQARMGATVTENDKTSSKSVKRPADRPISDPETTANDKEATSSTSSDVECPICLQTCIHPVQLPCSHVFCFLCVKGGANQSKRCALCRSEIPANYLYDPALVCKEDLLKEVVYDDGYQWFYEGMHGWWLYDERASSEIEERFKNDEKTFEILIAGFLYVVDLERNCQYRRNDPTRRRRIKRDMKTIPDKKGIAGLKYDASIRPAPVRRAGDGGEVDNNNVPVTRRPARQSTQSRAAPPPPTSSVAPPNNNPPALPPRRAVPIAGARQVVGSSQAASTRLPVLPPKLTAPVPPPADGVPSVVSQVTAQVVNMGLRRRSRPQGRRSDANANGTLTDSGESDEE</sequence>
<evidence type="ECO:0000256" key="2">
    <source>
        <dbReference type="ARBA" id="ARBA00004514"/>
    </source>
</evidence>
<dbReference type="OrthoDB" id="10065815at2759"/>
<dbReference type="EMBL" id="KB308705">
    <property type="protein sequence ID" value="ELT96980.1"/>
    <property type="molecule type" value="Genomic_DNA"/>
</dbReference>
<evidence type="ECO:0000256" key="5">
    <source>
        <dbReference type="ARBA" id="ARBA00022687"/>
    </source>
</evidence>
<comment type="pathway">
    <text evidence="11">Protein modification; protein ubiquitination.</text>
</comment>
<dbReference type="InterPro" id="IPR004170">
    <property type="entry name" value="WWE_dom"/>
</dbReference>
<dbReference type="PANTHER" id="PTHR13417">
    <property type="entry name" value="E3 UBIQUITIN-PROTEIN LIGASE RNF146"/>
    <property type="match status" value="1"/>
</dbReference>
<dbReference type="STRING" id="283909.R7U1B5"/>
<dbReference type="EnsemblMetazoa" id="CapteT165412">
    <property type="protein sequence ID" value="CapteP165412"/>
    <property type="gene ID" value="CapteG165412"/>
</dbReference>
<name>R7U1B5_CAPTE</name>
<evidence type="ECO:0000256" key="12">
    <source>
        <dbReference type="SAM" id="MobiDB-lite"/>
    </source>
</evidence>
<dbReference type="EC" id="2.3.2.27" evidence="11"/>
<evidence type="ECO:0000313" key="17">
    <source>
        <dbReference type="Proteomes" id="UP000014760"/>
    </source>
</evidence>
<dbReference type="InterPro" id="IPR001841">
    <property type="entry name" value="Znf_RING"/>
</dbReference>
<dbReference type="GO" id="GO:0005829">
    <property type="term" value="C:cytosol"/>
    <property type="evidence" value="ECO:0007669"/>
    <property type="project" value="UniProtKB-SubCell"/>
</dbReference>
<dbReference type="GO" id="GO:0016055">
    <property type="term" value="P:Wnt signaling pathway"/>
    <property type="evidence" value="ECO:0007669"/>
    <property type="project" value="UniProtKB-KW"/>
</dbReference>
<dbReference type="InterPro" id="IPR033509">
    <property type="entry name" value="RNF146"/>
</dbReference>
<keyword evidence="4 11" id="KW-0808">Transferase</keyword>
<comment type="domain">
    <text evidence="11">The WWE domain mediates non-covalent poly(ADP-ribose)-binding.</text>
</comment>
<feature type="region of interest" description="Disordered" evidence="12">
    <location>
        <begin position="310"/>
        <end position="405"/>
    </location>
</feature>
<feature type="compositionally biased region" description="Low complexity" evidence="12">
    <location>
        <begin position="31"/>
        <end position="43"/>
    </location>
</feature>
<keyword evidence="17" id="KW-1185">Reference proteome</keyword>